<proteinExistence type="predicted"/>
<dbReference type="Proteomes" id="UP000179113">
    <property type="component" value="Unassembled WGS sequence"/>
</dbReference>
<sequence length="87" mass="10325">MKRETQKLKMNIRGEFRKLWANLFLKRKITNLGVIVDKINGAKKNQVEIVVSGEKSRLWDVVKWSRKQDLFFVLNEVVFEFVDVEAE</sequence>
<organism evidence="1 2">
    <name type="scientific">candidate division WWE3 bacterium RIFOXYC1_FULL_39_7</name>
    <dbReference type="NCBI Taxonomy" id="1802643"/>
    <lineage>
        <taxon>Bacteria</taxon>
        <taxon>Katanobacteria</taxon>
    </lineage>
</organism>
<dbReference type="EMBL" id="MEWA01000008">
    <property type="protein sequence ID" value="OGC70328.1"/>
    <property type="molecule type" value="Genomic_DNA"/>
</dbReference>
<evidence type="ECO:0000313" key="1">
    <source>
        <dbReference type="EMBL" id="OGC70328.1"/>
    </source>
</evidence>
<gene>
    <name evidence="1" type="ORF">A2415_05120</name>
</gene>
<evidence type="ECO:0008006" key="3">
    <source>
        <dbReference type="Google" id="ProtNLM"/>
    </source>
</evidence>
<dbReference type="AlphaFoldDB" id="A0A1F4WLU7"/>
<protein>
    <recommendedName>
        <fullName evidence="3">Acylphosphatase-like domain-containing protein</fullName>
    </recommendedName>
</protein>
<reference evidence="1 2" key="1">
    <citation type="journal article" date="2016" name="Nat. Commun.">
        <title>Thousands of microbial genomes shed light on interconnected biogeochemical processes in an aquifer system.</title>
        <authorList>
            <person name="Anantharaman K."/>
            <person name="Brown C.T."/>
            <person name="Hug L.A."/>
            <person name="Sharon I."/>
            <person name="Castelle C.J."/>
            <person name="Probst A.J."/>
            <person name="Thomas B.C."/>
            <person name="Singh A."/>
            <person name="Wilkins M.J."/>
            <person name="Karaoz U."/>
            <person name="Brodie E.L."/>
            <person name="Williams K.H."/>
            <person name="Hubbard S.S."/>
            <person name="Banfield J.F."/>
        </authorList>
    </citation>
    <scope>NUCLEOTIDE SEQUENCE [LARGE SCALE GENOMIC DNA]</scope>
</reference>
<accession>A0A1F4WLU7</accession>
<evidence type="ECO:0000313" key="2">
    <source>
        <dbReference type="Proteomes" id="UP000179113"/>
    </source>
</evidence>
<name>A0A1F4WLU7_UNCKA</name>
<comment type="caution">
    <text evidence="1">The sequence shown here is derived from an EMBL/GenBank/DDBJ whole genome shotgun (WGS) entry which is preliminary data.</text>
</comment>